<dbReference type="AlphaFoldDB" id="A0AAC9VKV0"/>
<dbReference type="NCBIfam" id="TIGR01594">
    <property type="entry name" value="holin_lambda"/>
    <property type="match status" value="1"/>
</dbReference>
<organism evidence="2 3">
    <name type="scientific">Candidatus Williamhamiltonella defendens</name>
    <dbReference type="NCBI Taxonomy" id="138072"/>
    <lineage>
        <taxon>Bacteria</taxon>
        <taxon>Pseudomonadati</taxon>
        <taxon>Pseudomonadota</taxon>
        <taxon>Gammaproteobacteria</taxon>
        <taxon>Enterobacterales</taxon>
        <taxon>Enterobacteriaceae</taxon>
        <taxon>aphid secondary symbionts</taxon>
        <taxon>Candidatus Williamhamiltonella</taxon>
    </lineage>
</organism>
<evidence type="ECO:0000313" key="2">
    <source>
        <dbReference type="EMBL" id="ASV34116.1"/>
    </source>
</evidence>
<sequence length="94" mass="10589">MSEFCKPLLDILRHQGTCAALAFIMALLRARYHRKDFYRSLLDALMCAMLGGVAHELLQFLGLKADYSWLASVAIGYLGVDRIGNWLKKKTGKL</sequence>
<keyword evidence="1" id="KW-0472">Membrane</keyword>
<dbReference type="EMBL" id="CP022932">
    <property type="protein sequence ID" value="ASV34116.1"/>
    <property type="molecule type" value="Genomic_DNA"/>
</dbReference>
<dbReference type="SMR" id="A0AAC9VKV0"/>
<dbReference type="InterPro" id="IPR006481">
    <property type="entry name" value="Phage_lambda_GpS_holin"/>
</dbReference>
<reference evidence="2" key="1">
    <citation type="submission" date="2017-08" db="EMBL/GenBank/DDBJ databases">
        <title>Genome sequence of Candidatus Hamiltonella defensa from Acyrthosiphon pisum strain MI47.</title>
        <authorList>
            <person name="Patel V.A."/>
            <person name="Chevignon G."/>
            <person name="Russell J.A."/>
            <person name="Oliver K.M."/>
        </authorList>
    </citation>
    <scope>NUCLEOTIDE SEQUENCE</scope>
    <source>
        <strain evidence="2">MI47</strain>
    </source>
</reference>
<feature type="transmembrane region" description="Helical" evidence="1">
    <location>
        <begin position="12"/>
        <end position="28"/>
    </location>
</feature>
<dbReference type="Pfam" id="PF05106">
    <property type="entry name" value="Phage_holin_3_1"/>
    <property type="match status" value="1"/>
</dbReference>
<feature type="transmembrane region" description="Helical" evidence="1">
    <location>
        <begin position="40"/>
        <end position="61"/>
    </location>
</feature>
<dbReference type="Proteomes" id="UP000792865">
    <property type="component" value="Chromosome"/>
</dbReference>
<keyword evidence="1" id="KW-0812">Transmembrane</keyword>
<proteinExistence type="predicted"/>
<protein>
    <submittedName>
        <fullName evidence="2">Phage holin, lambda family</fullName>
    </submittedName>
</protein>
<accession>A0AAC9VKV0</accession>
<name>A0AAC9VKV0_9ENTR</name>
<gene>
    <name evidence="2" type="ORF">CJJ18_09270</name>
</gene>
<keyword evidence="1" id="KW-1133">Transmembrane helix</keyword>
<evidence type="ECO:0000313" key="3">
    <source>
        <dbReference type="Proteomes" id="UP000792865"/>
    </source>
</evidence>
<evidence type="ECO:0000256" key="1">
    <source>
        <dbReference type="SAM" id="Phobius"/>
    </source>
</evidence>